<evidence type="ECO:0000313" key="3">
    <source>
        <dbReference type="EMBL" id="GFN98516.1"/>
    </source>
</evidence>
<dbReference type="GO" id="GO:0032981">
    <property type="term" value="P:mitochondrial respiratory chain complex I assembly"/>
    <property type="evidence" value="ECO:0007669"/>
    <property type="project" value="TreeGrafter"/>
</dbReference>
<feature type="compositionally biased region" description="Polar residues" evidence="2">
    <location>
        <begin position="123"/>
        <end position="134"/>
    </location>
</feature>
<dbReference type="GO" id="GO:0005739">
    <property type="term" value="C:mitochondrion"/>
    <property type="evidence" value="ECO:0007669"/>
    <property type="project" value="TreeGrafter"/>
</dbReference>
<dbReference type="InterPro" id="IPR007763">
    <property type="entry name" value="NDUFA12"/>
</dbReference>
<dbReference type="Proteomes" id="UP000735302">
    <property type="component" value="Unassembled WGS sequence"/>
</dbReference>
<comment type="caution">
    <text evidence="3">The sequence shown here is derived from an EMBL/GenBank/DDBJ whole genome shotgun (WGS) entry which is preliminary data.</text>
</comment>
<dbReference type="EMBL" id="BLXT01002860">
    <property type="protein sequence ID" value="GFN98516.1"/>
    <property type="molecule type" value="Genomic_DNA"/>
</dbReference>
<proteinExistence type="inferred from homology"/>
<dbReference type="InterPro" id="IPR052618">
    <property type="entry name" value="ComplexI_NDUFA12"/>
</dbReference>
<protein>
    <submittedName>
        <fullName evidence="3">Mimitin, mitochondrial</fullName>
    </submittedName>
</protein>
<accession>A0AAV3ZV08</accession>
<name>A0AAV3ZV08_9GAST</name>
<evidence type="ECO:0000313" key="4">
    <source>
        <dbReference type="Proteomes" id="UP000735302"/>
    </source>
</evidence>
<dbReference type="PANTHER" id="PTHR32470:SF2">
    <property type="entry name" value="NADH DEHYDROGENASE [UBIQUINONE] 1 ALPHA SUBCOMPLEX ASSEMBLY FACTOR 2"/>
    <property type="match status" value="1"/>
</dbReference>
<dbReference type="PANTHER" id="PTHR32470">
    <property type="entry name" value="ADH DEHYDROGENASE [UBIQUINONE] 1 ALPHA SUBCOMPLEX ASSEMBLY FACTOR 2"/>
    <property type="match status" value="1"/>
</dbReference>
<keyword evidence="4" id="KW-1185">Reference proteome</keyword>
<gene>
    <name evidence="3" type="ORF">PoB_002502200</name>
</gene>
<reference evidence="3 4" key="1">
    <citation type="journal article" date="2021" name="Elife">
        <title>Chloroplast acquisition without the gene transfer in kleptoplastic sea slugs, Plakobranchus ocellatus.</title>
        <authorList>
            <person name="Maeda T."/>
            <person name="Takahashi S."/>
            <person name="Yoshida T."/>
            <person name="Shimamura S."/>
            <person name="Takaki Y."/>
            <person name="Nagai Y."/>
            <person name="Toyoda A."/>
            <person name="Suzuki Y."/>
            <person name="Arimoto A."/>
            <person name="Ishii H."/>
            <person name="Satoh N."/>
            <person name="Nishiyama T."/>
            <person name="Hasebe M."/>
            <person name="Maruyama T."/>
            <person name="Minagawa J."/>
            <person name="Obokata J."/>
            <person name="Shigenobu S."/>
        </authorList>
    </citation>
    <scope>NUCLEOTIDE SEQUENCE [LARGE SCALE GENOMIC DNA]</scope>
</reference>
<dbReference type="GO" id="GO:0045271">
    <property type="term" value="C:respiratory chain complex I"/>
    <property type="evidence" value="ECO:0007669"/>
    <property type="project" value="InterPro"/>
</dbReference>
<evidence type="ECO:0000256" key="2">
    <source>
        <dbReference type="SAM" id="MobiDB-lite"/>
    </source>
</evidence>
<sequence>MSRKPGNISRFFTNLKNSFFVAKQTSKYIGSDHFGNEYYEVIGDSSRNIRGQRYIKEKAGLSTHDIPDVPVEWSAWLRGRRKNPPTEEEIKRNYGKMMQKKLRAEQLEKKFSQVSEENESDKSLITETIISNDPKTPFPKYEDLEDTPGQKYNKEGTEIK</sequence>
<feature type="region of interest" description="Disordered" evidence="2">
    <location>
        <begin position="110"/>
        <end position="160"/>
    </location>
</feature>
<organism evidence="3 4">
    <name type="scientific">Plakobranchus ocellatus</name>
    <dbReference type="NCBI Taxonomy" id="259542"/>
    <lineage>
        <taxon>Eukaryota</taxon>
        <taxon>Metazoa</taxon>
        <taxon>Spiralia</taxon>
        <taxon>Lophotrochozoa</taxon>
        <taxon>Mollusca</taxon>
        <taxon>Gastropoda</taxon>
        <taxon>Heterobranchia</taxon>
        <taxon>Euthyneura</taxon>
        <taxon>Panpulmonata</taxon>
        <taxon>Sacoglossa</taxon>
        <taxon>Placobranchoidea</taxon>
        <taxon>Plakobranchidae</taxon>
        <taxon>Plakobranchus</taxon>
    </lineage>
</organism>
<comment type="similarity">
    <text evidence="1">Belongs to the complex I NDUFA12 subunit family.</text>
</comment>
<dbReference type="Pfam" id="PF05071">
    <property type="entry name" value="NDUFA12"/>
    <property type="match status" value="1"/>
</dbReference>
<dbReference type="AlphaFoldDB" id="A0AAV3ZV08"/>
<evidence type="ECO:0000256" key="1">
    <source>
        <dbReference type="ARBA" id="ARBA00007355"/>
    </source>
</evidence>